<name>A0ABV6DGM9_9BACL</name>
<dbReference type="RefSeq" id="WP_377468795.1">
    <property type="nucleotide sequence ID" value="NZ_JBHLWN010000022.1"/>
</dbReference>
<dbReference type="InterPro" id="IPR012349">
    <property type="entry name" value="Split_barrel_FMN-bd"/>
</dbReference>
<evidence type="ECO:0000313" key="1">
    <source>
        <dbReference type="EMBL" id="MFC0211795.1"/>
    </source>
</evidence>
<dbReference type="Gene3D" id="2.30.110.10">
    <property type="entry name" value="Electron Transport, Fmn-binding Protein, Chain A"/>
    <property type="match status" value="1"/>
</dbReference>
<protein>
    <submittedName>
        <fullName evidence="1">Pyridoxamine 5'-phosphate oxidase family protein</fullName>
    </submittedName>
</protein>
<evidence type="ECO:0000313" key="2">
    <source>
        <dbReference type="Proteomes" id="UP001589776"/>
    </source>
</evidence>
<comment type="caution">
    <text evidence="1">The sequence shown here is derived from an EMBL/GenBank/DDBJ whole genome shotgun (WGS) entry which is preliminary data.</text>
</comment>
<accession>A0ABV6DGM9</accession>
<dbReference type="Pfam" id="PF12900">
    <property type="entry name" value="Pyridox_ox_2"/>
    <property type="match status" value="1"/>
</dbReference>
<gene>
    <name evidence="1" type="ORF">ACFFK0_04885</name>
</gene>
<dbReference type="SUPFAM" id="SSF50475">
    <property type="entry name" value="FMN-binding split barrel"/>
    <property type="match status" value="1"/>
</dbReference>
<dbReference type="EMBL" id="JBHLWN010000022">
    <property type="protein sequence ID" value="MFC0211795.1"/>
    <property type="molecule type" value="Genomic_DNA"/>
</dbReference>
<sequence length="207" mass="23250">MRRDEFAVMNDKELAELLHDISYGVLGTWGDDGWPELTPLNYVYHGGAIYFHGSRAGQKMRNLKADARVTFSVSKEYAIIPSYFQHDKLACPATAYFKSVIIKGYGEIVDNLEEKADALGAFMRKLQPEGGYAPITPADADYEGQLKATSVVRIRIEQMTGKYKFGQNLKSEAHDRVAAQLEERGLELDAETAELMRRYCPHHQGGN</sequence>
<proteinExistence type="predicted"/>
<organism evidence="1 2">
    <name type="scientific">Paenibacillus chartarius</name>
    <dbReference type="NCBI Taxonomy" id="747481"/>
    <lineage>
        <taxon>Bacteria</taxon>
        <taxon>Bacillati</taxon>
        <taxon>Bacillota</taxon>
        <taxon>Bacilli</taxon>
        <taxon>Bacillales</taxon>
        <taxon>Paenibacillaceae</taxon>
        <taxon>Paenibacillus</taxon>
    </lineage>
</organism>
<dbReference type="Proteomes" id="UP001589776">
    <property type="component" value="Unassembled WGS sequence"/>
</dbReference>
<keyword evidence="2" id="KW-1185">Reference proteome</keyword>
<dbReference type="PANTHER" id="PTHR34071:SF2">
    <property type="entry name" value="FLAVIN-NUCLEOTIDE-BINDING PROTEIN"/>
    <property type="match status" value="1"/>
</dbReference>
<reference evidence="1 2" key="1">
    <citation type="submission" date="2024-09" db="EMBL/GenBank/DDBJ databases">
        <authorList>
            <person name="Sun Q."/>
            <person name="Mori K."/>
        </authorList>
    </citation>
    <scope>NUCLEOTIDE SEQUENCE [LARGE SCALE GENOMIC DNA]</scope>
    <source>
        <strain evidence="1 2">CCM 7759</strain>
    </source>
</reference>
<dbReference type="InterPro" id="IPR024747">
    <property type="entry name" value="Pyridox_Oxase-rel"/>
</dbReference>
<dbReference type="PANTHER" id="PTHR34071">
    <property type="entry name" value="5-NITROIMIDAZOLE ANTIBIOTICS RESISTANCE PROTEIN, NIMA-FAMILY-RELATED PROTEIN-RELATED"/>
    <property type="match status" value="1"/>
</dbReference>